<evidence type="ECO:0000256" key="1">
    <source>
        <dbReference type="SAM" id="MobiDB-lite"/>
    </source>
</evidence>
<reference evidence="2 3" key="1">
    <citation type="journal article" date="2024" name="bioRxiv">
        <title>A reference genome for Trichogramma kaykai: A tiny desert-dwelling parasitoid wasp with competing sex-ratio distorters.</title>
        <authorList>
            <person name="Culotta J."/>
            <person name="Lindsey A.R."/>
        </authorList>
    </citation>
    <scope>NUCLEOTIDE SEQUENCE [LARGE SCALE GENOMIC DNA]</scope>
    <source>
        <strain evidence="2 3">KSX58</strain>
    </source>
</reference>
<dbReference type="EMBL" id="JBJJXI010000051">
    <property type="protein sequence ID" value="KAL3400329.1"/>
    <property type="molecule type" value="Genomic_DNA"/>
</dbReference>
<evidence type="ECO:0000313" key="3">
    <source>
        <dbReference type="Proteomes" id="UP001627154"/>
    </source>
</evidence>
<proteinExistence type="predicted"/>
<dbReference type="AlphaFoldDB" id="A0ABD2X5A6"/>
<feature type="compositionally biased region" description="Basic and acidic residues" evidence="1">
    <location>
        <begin position="169"/>
        <end position="184"/>
    </location>
</feature>
<accession>A0ABD2X5A6</accession>
<gene>
    <name evidence="2" type="ORF">TKK_006200</name>
</gene>
<protein>
    <recommendedName>
        <fullName evidence="4">DUF4371 domain-containing protein</fullName>
    </recommendedName>
</protein>
<dbReference type="PANTHER" id="PTHR46113:SF1">
    <property type="entry name" value="PEPTIDASE M17 LEUCYL AMINOPEPTIDASE N-TERMINAL DOMAIN-CONTAINING PROTEIN"/>
    <property type="match status" value="1"/>
</dbReference>
<comment type="caution">
    <text evidence="2">The sequence shown here is derived from an EMBL/GenBank/DDBJ whole genome shotgun (WGS) entry which is preliminary data.</text>
</comment>
<evidence type="ECO:0008006" key="4">
    <source>
        <dbReference type="Google" id="ProtNLM"/>
    </source>
</evidence>
<sequence length="767" mass="89185">MEEENTENKEIFLIKEISEHIVGDKLPSNLQVLQVLFYHVRHKKTPVKDSAKIVFKEIKTFWDKAGLYIQKEQNCISKIEKLYDTWRNIQKSQHKTSTANKEKIANFEKILENLFDVSAINIFDMIDEKRKEFLLNQRKDGIEGSIKNIASTYEKSHLEKGMETSMAKKQKEERKRKMQEDWETEKKEIDERIELASSSESENFTQLSQNTVGSYSNIDLQEMDEEYIDDEPASKRKRGIKNLMTVQVVAALDRCKVSNRNAVHLFSAFAKALQYDTDELILNHTSFRKCRDKIRLAQAKKIKEIFGLCDLKAVVLHWDGKLMMDVYEHEMKDNLPVVITSGEIEQIVGVPRLDDSTGRSQAEAIYEVLADWGLLDSIKAICCDTTGTNLGSSKGAACLFEQMVDRDLLYFPCRKHIYELCLRATFETHIPGTTGPDVTIFKRFKDNWPKICEKKYKHAMDDENVKNIIEPYVSDITNFIELTLLDKQPRADYKEFLELALIFLNKKKGDVSFKFPGAMHHARWMSKEIYSLKIYLFRDHFKMSQSDLSGITKVCIFIIGIYLKAWYSCSVPSLAPNLDLKFLKSLISYRAIDQKVSEATIKKMKNHLWYLIPETAALAFFDDTISSETKRKMVKNLKVSVECEEIATECKRLSTKVNVIQLCENEMDHFINENSLKFFSRFEIEKNFLEIDPDEWKNHDDYKQGVKVVENLKIVNDTAERAIHLLQSYNNILTKNNDQKLYMIQLIKQYNEKFSNANKSTLCSEKN</sequence>
<name>A0ABD2X5A6_9HYME</name>
<dbReference type="Proteomes" id="UP001627154">
    <property type="component" value="Unassembled WGS sequence"/>
</dbReference>
<keyword evidence="3" id="KW-1185">Reference proteome</keyword>
<evidence type="ECO:0000313" key="2">
    <source>
        <dbReference type="EMBL" id="KAL3400329.1"/>
    </source>
</evidence>
<feature type="region of interest" description="Disordered" evidence="1">
    <location>
        <begin position="157"/>
        <end position="184"/>
    </location>
</feature>
<dbReference type="PANTHER" id="PTHR46113">
    <property type="entry name" value="SNAC DOMAIN-CONTAINING PROTEIN"/>
    <property type="match status" value="1"/>
</dbReference>
<organism evidence="2 3">
    <name type="scientific">Trichogramma kaykai</name>
    <dbReference type="NCBI Taxonomy" id="54128"/>
    <lineage>
        <taxon>Eukaryota</taxon>
        <taxon>Metazoa</taxon>
        <taxon>Ecdysozoa</taxon>
        <taxon>Arthropoda</taxon>
        <taxon>Hexapoda</taxon>
        <taxon>Insecta</taxon>
        <taxon>Pterygota</taxon>
        <taxon>Neoptera</taxon>
        <taxon>Endopterygota</taxon>
        <taxon>Hymenoptera</taxon>
        <taxon>Apocrita</taxon>
        <taxon>Proctotrupomorpha</taxon>
        <taxon>Chalcidoidea</taxon>
        <taxon>Trichogrammatidae</taxon>
        <taxon>Trichogramma</taxon>
    </lineage>
</organism>